<dbReference type="Proteomes" id="UP000000561">
    <property type="component" value="Chromosome 9"/>
</dbReference>
<reference evidence="1 2" key="1">
    <citation type="journal article" date="2006" name="Nature">
        <title>Insights from the genome of the biotrophic fungal plant pathogen Ustilago maydis.</title>
        <authorList>
            <person name="Kamper J."/>
            <person name="Kahmann R."/>
            <person name="Bolker M."/>
            <person name="Ma L.J."/>
            <person name="Brefort T."/>
            <person name="Saville B.J."/>
            <person name="Banuett F."/>
            <person name="Kronstad J.W."/>
            <person name="Gold S.E."/>
            <person name="Muller O."/>
            <person name="Perlin M.H."/>
            <person name="Wosten H.A."/>
            <person name="de Vries R."/>
            <person name="Ruiz-Herrera J."/>
            <person name="Reynaga-Pena C.G."/>
            <person name="Snetselaar K."/>
            <person name="McCann M."/>
            <person name="Perez-Martin J."/>
            <person name="Feldbrugge M."/>
            <person name="Basse C.W."/>
            <person name="Steinberg G."/>
            <person name="Ibeas J.I."/>
            <person name="Holloman W."/>
            <person name="Guzman P."/>
            <person name="Farman M."/>
            <person name="Stajich J.E."/>
            <person name="Sentandreu R."/>
            <person name="Gonzalez-Prieto J.M."/>
            <person name="Kennell J.C."/>
            <person name="Molina L."/>
            <person name="Schirawski J."/>
            <person name="Mendoza-Mendoza A."/>
            <person name="Greilinger D."/>
            <person name="Munch K."/>
            <person name="Rossel N."/>
            <person name="Scherer M."/>
            <person name="Vranes M."/>
            <person name="Ladendorf O."/>
            <person name="Vincon V."/>
            <person name="Fuchs U."/>
            <person name="Sandrock B."/>
            <person name="Meng S."/>
            <person name="Ho E.C."/>
            <person name="Cahill M.J."/>
            <person name="Boyce K.J."/>
            <person name="Klose J."/>
            <person name="Klosterman S.J."/>
            <person name="Deelstra H.J."/>
            <person name="Ortiz-Castellanos L."/>
            <person name="Li W."/>
            <person name="Sanchez-Alonso P."/>
            <person name="Schreier P.H."/>
            <person name="Hauser-Hahn I."/>
            <person name="Vaupel M."/>
            <person name="Koopmann E."/>
            <person name="Friedrich G."/>
            <person name="Voss H."/>
            <person name="Schluter T."/>
            <person name="Margolis J."/>
            <person name="Platt D."/>
            <person name="Swimmer C."/>
            <person name="Gnirke A."/>
            <person name="Chen F."/>
            <person name="Vysotskaia V."/>
            <person name="Mannhaupt G."/>
            <person name="Guldener U."/>
            <person name="Munsterkotter M."/>
            <person name="Haase D."/>
            <person name="Oesterheld M."/>
            <person name="Mewes H.W."/>
            <person name="Mauceli E.W."/>
            <person name="DeCaprio D."/>
            <person name="Wade C.M."/>
            <person name="Butler J."/>
            <person name="Young S."/>
            <person name="Jaffe D.B."/>
            <person name="Calvo S."/>
            <person name="Nusbaum C."/>
            <person name="Galagan J."/>
            <person name="Birren B.W."/>
        </authorList>
    </citation>
    <scope>NUCLEOTIDE SEQUENCE [LARGE SCALE GENOMIC DNA]</scope>
    <source>
        <strain evidence="2">DSM 14603 / FGSC 9021 / UM521</strain>
    </source>
</reference>
<sequence>MSPYFSLFAASRASDWGIKPVFSNLKAKNKSHPLNEKPFAKLQGCFRSTIGSGGLRGGVPVWIGTPSLQQCGADELEKGVAIEVLVVDVCFRWDDALGIKVKRTWCRNKWRYIISQHNASRSEVGGLIESTSALLGSKVMEKTKTRANPCICVRCFVGVDSLLLLINSR</sequence>
<dbReference type="AlphaFoldDB" id="A0A0D1DW27"/>
<dbReference type="GeneID" id="23563969"/>
<evidence type="ECO:0000313" key="2">
    <source>
        <dbReference type="Proteomes" id="UP000000561"/>
    </source>
</evidence>
<dbReference type="RefSeq" id="XP_011389982.1">
    <property type="nucleotide sequence ID" value="XM_011391680.1"/>
</dbReference>
<dbReference type="InParanoid" id="A0A0D1DW27"/>
<keyword evidence="2" id="KW-1185">Reference proteome</keyword>
<dbReference type="KEGG" id="uma:UMAG_03546"/>
<protein>
    <submittedName>
        <fullName evidence="1">Uncharacterized protein</fullName>
    </submittedName>
</protein>
<name>A0A0D1DW27_MYCMD</name>
<accession>A0A0D1DW27</accession>
<dbReference type="VEuPathDB" id="FungiDB:UMAG_03546"/>
<evidence type="ECO:0000313" key="1">
    <source>
        <dbReference type="EMBL" id="KIS68459.1"/>
    </source>
</evidence>
<organism evidence="1 2">
    <name type="scientific">Mycosarcoma maydis</name>
    <name type="common">Corn smut fungus</name>
    <name type="synonym">Ustilago maydis</name>
    <dbReference type="NCBI Taxonomy" id="5270"/>
    <lineage>
        <taxon>Eukaryota</taxon>
        <taxon>Fungi</taxon>
        <taxon>Dikarya</taxon>
        <taxon>Basidiomycota</taxon>
        <taxon>Ustilaginomycotina</taxon>
        <taxon>Ustilaginomycetes</taxon>
        <taxon>Ustilaginales</taxon>
        <taxon>Ustilaginaceae</taxon>
        <taxon>Mycosarcoma</taxon>
    </lineage>
</organism>
<gene>
    <name evidence="1" type="ORF">UMAG_03546</name>
</gene>
<proteinExistence type="predicted"/>
<dbReference type="EMBL" id="CM003148">
    <property type="protein sequence ID" value="KIS68459.1"/>
    <property type="molecule type" value="Genomic_DNA"/>
</dbReference>